<proteinExistence type="predicted"/>
<dbReference type="Proteomes" id="UP000286997">
    <property type="component" value="Unassembled WGS sequence"/>
</dbReference>
<dbReference type="GO" id="GO:0071949">
    <property type="term" value="F:FAD binding"/>
    <property type="evidence" value="ECO:0007669"/>
    <property type="project" value="InterPro"/>
</dbReference>
<keyword evidence="5" id="KW-0503">Monooxygenase</keyword>
<dbReference type="InterPro" id="IPR002938">
    <property type="entry name" value="FAD-bd"/>
</dbReference>
<evidence type="ECO:0000256" key="4">
    <source>
        <dbReference type="ARBA" id="ARBA00023002"/>
    </source>
</evidence>
<evidence type="ECO:0000313" key="7">
    <source>
        <dbReference type="EMBL" id="RVU16447.1"/>
    </source>
</evidence>
<keyword evidence="8" id="KW-1185">Reference proteome</keyword>
<evidence type="ECO:0000313" key="8">
    <source>
        <dbReference type="Proteomes" id="UP000286997"/>
    </source>
</evidence>
<evidence type="ECO:0000259" key="6">
    <source>
        <dbReference type="Pfam" id="PF01494"/>
    </source>
</evidence>
<keyword evidence="3" id="KW-0274">FAD</keyword>
<gene>
    <name evidence="7" type="ORF">EOE48_17135</name>
</gene>
<evidence type="ECO:0000256" key="1">
    <source>
        <dbReference type="ARBA" id="ARBA00001974"/>
    </source>
</evidence>
<comment type="cofactor">
    <cofactor evidence="1">
        <name>FAD</name>
        <dbReference type="ChEBI" id="CHEBI:57692"/>
    </cofactor>
</comment>
<dbReference type="PRINTS" id="PR00420">
    <property type="entry name" value="RNGMNOXGNASE"/>
</dbReference>
<comment type="caution">
    <text evidence="7">The sequence shown here is derived from an EMBL/GenBank/DDBJ whole genome shotgun (WGS) entry which is preliminary data.</text>
</comment>
<reference evidence="7 8" key="1">
    <citation type="submission" date="2019-01" db="EMBL/GenBank/DDBJ databases">
        <authorList>
            <person name="Chen W.-M."/>
        </authorList>
    </citation>
    <scope>NUCLEOTIDE SEQUENCE [LARGE SCALE GENOMIC DNA]</scope>
    <source>
        <strain evidence="7 8">TER-1</strain>
    </source>
</reference>
<evidence type="ECO:0000256" key="3">
    <source>
        <dbReference type="ARBA" id="ARBA00022827"/>
    </source>
</evidence>
<dbReference type="EMBL" id="SACP01000016">
    <property type="protein sequence ID" value="RVU16447.1"/>
    <property type="molecule type" value="Genomic_DNA"/>
</dbReference>
<evidence type="ECO:0000256" key="5">
    <source>
        <dbReference type="ARBA" id="ARBA00023033"/>
    </source>
</evidence>
<accession>A0A437P2D4</accession>
<sequence>MRIVVVGAGIGGLTAALTLAAGGHDVTLVERATGFSALGAGLQLSPNASRILIDLGLGASLRRAAGEPERVRIRSLGGREIGGVALGATMRERFGAPYWVIHRADLQTVLLDAVRGRPGIRLLVGRNATALAQTAEEASVTVETAGGRAEVLTADLVVCADGVRSALRPRLDRRPLKPLGAAAWRATLPRAQAPDGFSANETGLWLGRDRHVVHYPIRGGERINLVAVMPQAPGETDWSAPGDPERIRAAFADAAAPLRALLAAPEDWLAWTLADRAAARPMARGRIALLGDAAHPVLPFLAQGAALAIEDAADLAARLAADPIPKALARYAAARAARAGRVQSHARRNGRLYHSGPLVAAARDAVMARLGPEGMTARYTWLYGWRPESHS</sequence>
<dbReference type="OrthoDB" id="4230779at2"/>
<dbReference type="AlphaFoldDB" id="A0A437P2D4"/>
<protein>
    <submittedName>
        <fullName evidence="7">FAD-binding protein</fullName>
    </submittedName>
</protein>
<dbReference type="SUPFAM" id="SSF54373">
    <property type="entry name" value="FAD-linked reductases, C-terminal domain"/>
    <property type="match status" value="1"/>
</dbReference>
<dbReference type="Pfam" id="PF01494">
    <property type="entry name" value="FAD_binding_3"/>
    <property type="match status" value="1"/>
</dbReference>
<name>A0A437P2D4_9HYPH</name>
<evidence type="ECO:0000256" key="2">
    <source>
        <dbReference type="ARBA" id="ARBA00022630"/>
    </source>
</evidence>
<dbReference type="InterPro" id="IPR050493">
    <property type="entry name" value="FAD-dep_Monooxygenase_BioMet"/>
</dbReference>
<dbReference type="PANTHER" id="PTHR13789:SF318">
    <property type="entry name" value="GERANYLGERANYL DIPHOSPHATE REDUCTASE"/>
    <property type="match status" value="1"/>
</dbReference>
<keyword evidence="2" id="KW-0285">Flavoprotein</keyword>
<dbReference type="SUPFAM" id="SSF51905">
    <property type="entry name" value="FAD/NAD(P)-binding domain"/>
    <property type="match status" value="1"/>
</dbReference>
<dbReference type="InterPro" id="IPR036188">
    <property type="entry name" value="FAD/NAD-bd_sf"/>
</dbReference>
<dbReference type="Gene3D" id="3.50.50.60">
    <property type="entry name" value="FAD/NAD(P)-binding domain"/>
    <property type="match status" value="1"/>
</dbReference>
<feature type="domain" description="FAD-binding" evidence="6">
    <location>
        <begin position="3"/>
        <end position="342"/>
    </location>
</feature>
<organism evidence="7 8">
    <name type="scientific">Methylobacterium oryzihabitans</name>
    <dbReference type="NCBI Taxonomy" id="2499852"/>
    <lineage>
        <taxon>Bacteria</taxon>
        <taxon>Pseudomonadati</taxon>
        <taxon>Pseudomonadota</taxon>
        <taxon>Alphaproteobacteria</taxon>
        <taxon>Hyphomicrobiales</taxon>
        <taxon>Methylobacteriaceae</taxon>
        <taxon>Methylobacterium</taxon>
    </lineage>
</organism>
<dbReference type="GO" id="GO:0004497">
    <property type="term" value="F:monooxygenase activity"/>
    <property type="evidence" value="ECO:0007669"/>
    <property type="project" value="UniProtKB-KW"/>
</dbReference>
<dbReference type="PANTHER" id="PTHR13789">
    <property type="entry name" value="MONOOXYGENASE"/>
    <property type="match status" value="1"/>
</dbReference>
<keyword evidence="4" id="KW-0560">Oxidoreductase</keyword>